<protein>
    <submittedName>
        <fullName evidence="1">Uncharacterized protein</fullName>
    </submittedName>
</protein>
<evidence type="ECO:0000313" key="2">
    <source>
        <dbReference type="Proteomes" id="UP000276133"/>
    </source>
</evidence>
<accession>A0A3M7Q2M0</accession>
<dbReference type="AlphaFoldDB" id="A0A3M7Q2M0"/>
<sequence length="111" mass="12735">MYPKGCKLVCKCKCNEVVLWVRDDTLVSKRIDNNQICLVSVMFTLVPLGPSIRSPSLDVLEHKFYLSYIIYTNTNTKLIDVLNDKTKEVRLNWTQSKANTVSLIQLSLNKI</sequence>
<dbReference type="Proteomes" id="UP000276133">
    <property type="component" value="Unassembled WGS sequence"/>
</dbReference>
<proteinExistence type="predicted"/>
<gene>
    <name evidence="1" type="ORF">BpHYR1_030857</name>
</gene>
<dbReference type="EMBL" id="REGN01007676">
    <property type="protein sequence ID" value="RNA05553.1"/>
    <property type="molecule type" value="Genomic_DNA"/>
</dbReference>
<name>A0A3M7Q2M0_BRAPC</name>
<keyword evidence="2" id="KW-1185">Reference proteome</keyword>
<organism evidence="1 2">
    <name type="scientific">Brachionus plicatilis</name>
    <name type="common">Marine rotifer</name>
    <name type="synonym">Brachionus muelleri</name>
    <dbReference type="NCBI Taxonomy" id="10195"/>
    <lineage>
        <taxon>Eukaryota</taxon>
        <taxon>Metazoa</taxon>
        <taxon>Spiralia</taxon>
        <taxon>Gnathifera</taxon>
        <taxon>Rotifera</taxon>
        <taxon>Eurotatoria</taxon>
        <taxon>Monogononta</taxon>
        <taxon>Pseudotrocha</taxon>
        <taxon>Ploima</taxon>
        <taxon>Brachionidae</taxon>
        <taxon>Brachionus</taxon>
    </lineage>
</organism>
<reference evidence="1 2" key="1">
    <citation type="journal article" date="2018" name="Sci. Rep.">
        <title>Genomic signatures of local adaptation to the degree of environmental predictability in rotifers.</title>
        <authorList>
            <person name="Franch-Gras L."/>
            <person name="Hahn C."/>
            <person name="Garcia-Roger E.M."/>
            <person name="Carmona M.J."/>
            <person name="Serra M."/>
            <person name="Gomez A."/>
        </authorList>
    </citation>
    <scope>NUCLEOTIDE SEQUENCE [LARGE SCALE GENOMIC DNA]</scope>
    <source>
        <strain evidence="1">HYR1</strain>
    </source>
</reference>
<comment type="caution">
    <text evidence="1">The sequence shown here is derived from an EMBL/GenBank/DDBJ whole genome shotgun (WGS) entry which is preliminary data.</text>
</comment>
<evidence type="ECO:0000313" key="1">
    <source>
        <dbReference type="EMBL" id="RNA05553.1"/>
    </source>
</evidence>